<dbReference type="PANTHER" id="PTHR43968">
    <property type="match status" value="1"/>
</dbReference>
<keyword evidence="3" id="KW-1185">Reference proteome</keyword>
<dbReference type="Gene3D" id="3.40.30.10">
    <property type="entry name" value="Glutaredoxin"/>
    <property type="match status" value="1"/>
</dbReference>
<evidence type="ECO:0000259" key="1">
    <source>
        <dbReference type="PROSITE" id="PS50404"/>
    </source>
</evidence>
<dbReference type="PROSITE" id="PS50404">
    <property type="entry name" value="GST_NTER"/>
    <property type="match status" value="1"/>
</dbReference>
<dbReference type="Pfam" id="PF13410">
    <property type="entry name" value="GST_C_2"/>
    <property type="match status" value="1"/>
</dbReference>
<dbReference type="OrthoDB" id="9795329at2"/>
<dbReference type="PANTHER" id="PTHR43968:SF6">
    <property type="entry name" value="GLUTATHIONE S-TRANSFERASE OMEGA"/>
    <property type="match status" value="1"/>
</dbReference>
<dbReference type="InterPro" id="IPR050983">
    <property type="entry name" value="GST_Omega/HSP26"/>
</dbReference>
<dbReference type="InterPro" id="IPR036282">
    <property type="entry name" value="Glutathione-S-Trfase_C_sf"/>
</dbReference>
<dbReference type="Proteomes" id="UP000193862">
    <property type="component" value="Unassembled WGS sequence"/>
</dbReference>
<dbReference type="GO" id="GO:0005737">
    <property type="term" value="C:cytoplasm"/>
    <property type="evidence" value="ECO:0007669"/>
    <property type="project" value="TreeGrafter"/>
</dbReference>
<protein>
    <submittedName>
        <fullName evidence="2">Putative GST-like protein YibF</fullName>
    </submittedName>
</protein>
<proteinExistence type="predicted"/>
<name>A0A1Y5RTY0_9RHOB</name>
<evidence type="ECO:0000313" key="3">
    <source>
        <dbReference type="Proteomes" id="UP000193862"/>
    </source>
</evidence>
<dbReference type="Pfam" id="PF13409">
    <property type="entry name" value="GST_N_2"/>
    <property type="match status" value="1"/>
</dbReference>
<gene>
    <name evidence="2" type="primary">yibF_2</name>
    <name evidence="2" type="ORF">AQS8620_00619</name>
</gene>
<sequence>MTWHLYTSPRSPFVRKVMIAAHELGLADQITTQDVVTTPMTPAPELLVDNPLGMIPTLMAGERMIFDSLTILEVLNDAAGGALFPAGTRQDCLTRHAMANGMMDKAVRILDEQFRAQNGDTEAHIAGFVAAIKRGISWMEPRLTEGRFDAGDIAFCALLAYLDMRFPKFLWLADAPVAARWYADISTRPCVADTAFQTPPFV</sequence>
<dbReference type="InterPro" id="IPR004045">
    <property type="entry name" value="Glutathione_S-Trfase_N"/>
</dbReference>
<reference evidence="2 3" key="1">
    <citation type="submission" date="2017-03" db="EMBL/GenBank/DDBJ databases">
        <authorList>
            <person name="Afonso C.L."/>
            <person name="Miller P.J."/>
            <person name="Scott M.A."/>
            <person name="Spackman E."/>
            <person name="Goraichik I."/>
            <person name="Dimitrov K.M."/>
            <person name="Suarez D.L."/>
            <person name="Swayne D.E."/>
        </authorList>
    </citation>
    <scope>NUCLEOTIDE SEQUENCE [LARGE SCALE GENOMIC DNA]</scope>
    <source>
        <strain evidence="2 3">CECT 8620</strain>
    </source>
</reference>
<dbReference type="SUPFAM" id="SSF52833">
    <property type="entry name" value="Thioredoxin-like"/>
    <property type="match status" value="1"/>
</dbReference>
<dbReference type="SUPFAM" id="SSF47616">
    <property type="entry name" value="GST C-terminal domain-like"/>
    <property type="match status" value="1"/>
</dbReference>
<dbReference type="Gene3D" id="1.20.1050.10">
    <property type="match status" value="1"/>
</dbReference>
<feature type="domain" description="GST N-terminal" evidence="1">
    <location>
        <begin position="1"/>
        <end position="83"/>
    </location>
</feature>
<evidence type="ECO:0000313" key="2">
    <source>
        <dbReference type="EMBL" id="SLN22689.1"/>
    </source>
</evidence>
<organism evidence="2 3">
    <name type="scientific">Aquimixticola soesokkakensis</name>
    <dbReference type="NCBI Taxonomy" id="1519096"/>
    <lineage>
        <taxon>Bacteria</taxon>
        <taxon>Pseudomonadati</taxon>
        <taxon>Pseudomonadota</taxon>
        <taxon>Alphaproteobacteria</taxon>
        <taxon>Rhodobacterales</taxon>
        <taxon>Paracoccaceae</taxon>
        <taxon>Aquimixticola</taxon>
    </lineage>
</organism>
<dbReference type="InterPro" id="IPR036249">
    <property type="entry name" value="Thioredoxin-like_sf"/>
</dbReference>
<accession>A0A1Y5RTY0</accession>
<dbReference type="EMBL" id="FWFS01000002">
    <property type="protein sequence ID" value="SLN22689.1"/>
    <property type="molecule type" value="Genomic_DNA"/>
</dbReference>
<dbReference type="RefSeq" id="WP_085835385.1">
    <property type="nucleotide sequence ID" value="NZ_FWFS01000002.1"/>
</dbReference>
<dbReference type="AlphaFoldDB" id="A0A1Y5RTY0"/>